<evidence type="ECO:0000313" key="1">
    <source>
        <dbReference type="EMBL" id="CAH3123966.1"/>
    </source>
</evidence>
<name>A0AAU9WS44_9CNID</name>
<keyword evidence="2" id="KW-1185">Reference proteome</keyword>
<dbReference type="AlphaFoldDB" id="A0AAU9WS44"/>
<reference evidence="1 2" key="1">
    <citation type="submission" date="2022-05" db="EMBL/GenBank/DDBJ databases">
        <authorList>
            <consortium name="Genoscope - CEA"/>
            <person name="William W."/>
        </authorList>
    </citation>
    <scope>NUCLEOTIDE SEQUENCE [LARGE SCALE GENOMIC DNA]</scope>
</reference>
<sequence>MENYRQISLTCIVCKIAEAVVKSRVVDFWGKSTLAQFLTCYND</sequence>
<dbReference type="EMBL" id="CALNXJ010000020">
    <property type="protein sequence ID" value="CAH3123966.1"/>
    <property type="molecule type" value="Genomic_DNA"/>
</dbReference>
<accession>A0AAU9WS44</accession>
<protein>
    <submittedName>
        <fullName evidence="1">Uncharacterized protein</fullName>
    </submittedName>
</protein>
<gene>
    <name evidence="1" type="ORF">PMEA_00011632</name>
</gene>
<dbReference type="Proteomes" id="UP001159428">
    <property type="component" value="Unassembled WGS sequence"/>
</dbReference>
<comment type="caution">
    <text evidence="1">The sequence shown here is derived from an EMBL/GenBank/DDBJ whole genome shotgun (WGS) entry which is preliminary data.</text>
</comment>
<proteinExistence type="predicted"/>
<evidence type="ECO:0000313" key="2">
    <source>
        <dbReference type="Proteomes" id="UP001159428"/>
    </source>
</evidence>
<organism evidence="1 2">
    <name type="scientific">Pocillopora meandrina</name>
    <dbReference type="NCBI Taxonomy" id="46732"/>
    <lineage>
        <taxon>Eukaryota</taxon>
        <taxon>Metazoa</taxon>
        <taxon>Cnidaria</taxon>
        <taxon>Anthozoa</taxon>
        <taxon>Hexacorallia</taxon>
        <taxon>Scleractinia</taxon>
        <taxon>Astrocoeniina</taxon>
        <taxon>Pocilloporidae</taxon>
        <taxon>Pocillopora</taxon>
    </lineage>
</organism>